<name>A0A9X6US17_BACCE</name>
<dbReference type="RefSeq" id="WP_000954377.1">
    <property type="nucleotide sequence ID" value="NZ_NTXW01000003.1"/>
</dbReference>
<protein>
    <submittedName>
        <fullName evidence="1">Uncharacterized protein</fullName>
    </submittedName>
</protein>
<evidence type="ECO:0000313" key="2">
    <source>
        <dbReference type="Proteomes" id="UP000219869"/>
    </source>
</evidence>
<sequence length="67" mass="8126">MLTAISTVWVEPRILVFLKVFYLLNIDSRDKARIVVYVMFVIEQIKDEIDHLSKEEFFLWKINYLEC</sequence>
<dbReference type="AlphaFoldDB" id="A0A9X6US17"/>
<organism evidence="1 2">
    <name type="scientific">Bacillus cereus</name>
    <dbReference type="NCBI Taxonomy" id="1396"/>
    <lineage>
        <taxon>Bacteria</taxon>
        <taxon>Bacillati</taxon>
        <taxon>Bacillota</taxon>
        <taxon>Bacilli</taxon>
        <taxon>Bacillales</taxon>
        <taxon>Bacillaceae</taxon>
        <taxon>Bacillus</taxon>
        <taxon>Bacillus cereus group</taxon>
    </lineage>
</organism>
<proteinExistence type="predicted"/>
<gene>
    <name evidence="1" type="ORF">CN475_01635</name>
</gene>
<dbReference type="EMBL" id="NTXW01000003">
    <property type="protein sequence ID" value="PEQ92355.1"/>
    <property type="molecule type" value="Genomic_DNA"/>
</dbReference>
<accession>A0A9X6US17</accession>
<reference evidence="1 2" key="1">
    <citation type="submission" date="2017-09" db="EMBL/GenBank/DDBJ databases">
        <title>Large-scale bioinformatics analysis of Bacillus genomes uncovers conserved roles of natural products in bacterial physiology.</title>
        <authorList>
            <consortium name="Agbiome Team Llc"/>
            <person name="Bleich R.M."/>
            <person name="Kirk G.J."/>
            <person name="Santa Maria K.C."/>
            <person name="Allen S.E."/>
            <person name="Farag S."/>
            <person name="Shank E.A."/>
            <person name="Bowers A."/>
        </authorList>
    </citation>
    <scope>NUCLEOTIDE SEQUENCE [LARGE SCALE GENOMIC DNA]</scope>
    <source>
        <strain evidence="1 2">AFS006334</strain>
    </source>
</reference>
<dbReference type="Proteomes" id="UP000219869">
    <property type="component" value="Unassembled WGS sequence"/>
</dbReference>
<evidence type="ECO:0000313" key="1">
    <source>
        <dbReference type="EMBL" id="PEQ92355.1"/>
    </source>
</evidence>
<comment type="caution">
    <text evidence="1">The sequence shown here is derived from an EMBL/GenBank/DDBJ whole genome shotgun (WGS) entry which is preliminary data.</text>
</comment>